<dbReference type="Pfam" id="PF00107">
    <property type="entry name" value="ADH_zinc_N"/>
    <property type="match status" value="1"/>
</dbReference>
<dbReference type="InterPro" id="IPR013149">
    <property type="entry name" value="ADH-like_C"/>
</dbReference>
<dbReference type="OrthoDB" id="48317at2759"/>
<dbReference type="GO" id="GO:0016651">
    <property type="term" value="F:oxidoreductase activity, acting on NAD(P)H"/>
    <property type="evidence" value="ECO:0007669"/>
    <property type="project" value="InterPro"/>
</dbReference>
<dbReference type="CDD" id="cd08249">
    <property type="entry name" value="enoyl_reductase_like"/>
    <property type="match status" value="1"/>
</dbReference>
<proteinExistence type="inferred from homology"/>
<dbReference type="Pfam" id="PF08240">
    <property type="entry name" value="ADH_N"/>
    <property type="match status" value="1"/>
</dbReference>
<reference evidence="5" key="1">
    <citation type="journal article" date="2020" name="Stud. Mycol.">
        <title>101 Dothideomycetes genomes: a test case for predicting lifestyles and emergence of pathogens.</title>
        <authorList>
            <person name="Haridas S."/>
            <person name="Albert R."/>
            <person name="Binder M."/>
            <person name="Bloem J."/>
            <person name="Labutti K."/>
            <person name="Salamov A."/>
            <person name="Andreopoulos B."/>
            <person name="Baker S."/>
            <person name="Barry K."/>
            <person name="Bills G."/>
            <person name="Bluhm B."/>
            <person name="Cannon C."/>
            <person name="Castanera R."/>
            <person name="Culley D."/>
            <person name="Daum C."/>
            <person name="Ezra D."/>
            <person name="Gonzalez J."/>
            <person name="Henrissat B."/>
            <person name="Kuo A."/>
            <person name="Liang C."/>
            <person name="Lipzen A."/>
            <person name="Lutzoni F."/>
            <person name="Magnuson J."/>
            <person name="Mondo S."/>
            <person name="Nolan M."/>
            <person name="Ohm R."/>
            <person name="Pangilinan J."/>
            <person name="Park H.-J."/>
            <person name="Ramirez L."/>
            <person name="Alfaro M."/>
            <person name="Sun H."/>
            <person name="Tritt A."/>
            <person name="Yoshinaga Y."/>
            <person name="Zwiers L.-H."/>
            <person name="Turgeon B."/>
            <person name="Goodwin S."/>
            <person name="Spatafora J."/>
            <person name="Crous P."/>
            <person name="Grigoriev I."/>
        </authorList>
    </citation>
    <scope>NUCLEOTIDE SEQUENCE</scope>
    <source>
        <strain evidence="5">CBS 116435</strain>
    </source>
</reference>
<keyword evidence="6" id="KW-1185">Reference proteome</keyword>
<comment type="subunit">
    <text evidence="2">Monomer.</text>
</comment>
<dbReference type="EMBL" id="MU003803">
    <property type="protein sequence ID" value="KAF2720107.1"/>
    <property type="molecule type" value="Genomic_DNA"/>
</dbReference>
<dbReference type="InterPro" id="IPR011032">
    <property type="entry name" value="GroES-like_sf"/>
</dbReference>
<name>A0A9P4Q3V7_9PEZI</name>
<comment type="similarity">
    <text evidence="1">Belongs to the zinc-containing alcohol dehydrogenase family.</text>
</comment>
<evidence type="ECO:0000313" key="5">
    <source>
        <dbReference type="EMBL" id="KAF2720107.1"/>
    </source>
</evidence>
<sequence length="348" mass="37254">MAPSTMKAIKVVGPGQTELQDVPLPRLRDDYVLAKVKAIALNPTDWKHIDYMATPGATVGCDFAGVVEEVGSKVTKDLKIGDRISGFSHGVNAVEPEDGAFAEYVVAKGDVNMKLPDTISDEEASTLGVGVSTVGQGLYQSLKLPLPGSGKFDSYVLIYGGSTATGSLAIQYARLSGSKVITTCSPRNASLVKSLGAEESFDYNDPECGAKIREYTKDSLTHAFDCISEGNSIKICEEAISSKGGKISTLLPIKGSREDVEIQMTLAYTITGEAFDFGGHAFPEKPEDFEFAKLFWDLSTKLITSKQIKVHSPKVSKDGLKGVVDGLQQLKEGKVSGVKLVYRVDDTP</sequence>
<dbReference type="InterPro" id="IPR013154">
    <property type="entry name" value="ADH-like_N"/>
</dbReference>
<dbReference type="InterPro" id="IPR036291">
    <property type="entry name" value="NAD(P)-bd_dom_sf"/>
</dbReference>
<dbReference type="Proteomes" id="UP000799441">
    <property type="component" value="Unassembled WGS sequence"/>
</dbReference>
<dbReference type="InterPro" id="IPR020843">
    <property type="entry name" value="ER"/>
</dbReference>
<feature type="domain" description="Enoyl reductase (ER)" evidence="4">
    <location>
        <begin position="13"/>
        <end position="341"/>
    </location>
</feature>
<dbReference type="Gene3D" id="3.90.180.10">
    <property type="entry name" value="Medium-chain alcohol dehydrogenases, catalytic domain"/>
    <property type="match status" value="1"/>
</dbReference>
<dbReference type="SUPFAM" id="SSF51735">
    <property type="entry name" value="NAD(P)-binding Rossmann-fold domains"/>
    <property type="match status" value="1"/>
</dbReference>
<evidence type="ECO:0000256" key="3">
    <source>
        <dbReference type="ARBA" id="ARBA00023002"/>
    </source>
</evidence>
<evidence type="ECO:0000313" key="6">
    <source>
        <dbReference type="Proteomes" id="UP000799441"/>
    </source>
</evidence>
<protein>
    <submittedName>
        <fullName evidence="5">GroES-like protein</fullName>
    </submittedName>
</protein>
<evidence type="ECO:0000256" key="1">
    <source>
        <dbReference type="ARBA" id="ARBA00008072"/>
    </source>
</evidence>
<dbReference type="Gene3D" id="3.40.50.720">
    <property type="entry name" value="NAD(P)-binding Rossmann-like Domain"/>
    <property type="match status" value="1"/>
</dbReference>
<dbReference type="AlphaFoldDB" id="A0A9P4Q3V7"/>
<dbReference type="SMART" id="SM00829">
    <property type="entry name" value="PKS_ER"/>
    <property type="match status" value="1"/>
</dbReference>
<gene>
    <name evidence="5" type="ORF">K431DRAFT_286111</name>
</gene>
<organism evidence="5 6">
    <name type="scientific">Polychaeton citri CBS 116435</name>
    <dbReference type="NCBI Taxonomy" id="1314669"/>
    <lineage>
        <taxon>Eukaryota</taxon>
        <taxon>Fungi</taxon>
        <taxon>Dikarya</taxon>
        <taxon>Ascomycota</taxon>
        <taxon>Pezizomycotina</taxon>
        <taxon>Dothideomycetes</taxon>
        <taxon>Dothideomycetidae</taxon>
        <taxon>Capnodiales</taxon>
        <taxon>Capnodiaceae</taxon>
        <taxon>Polychaeton</taxon>
    </lineage>
</organism>
<evidence type="ECO:0000256" key="2">
    <source>
        <dbReference type="ARBA" id="ARBA00011245"/>
    </source>
</evidence>
<dbReference type="SUPFAM" id="SSF50129">
    <property type="entry name" value="GroES-like"/>
    <property type="match status" value="1"/>
</dbReference>
<keyword evidence="3" id="KW-0560">Oxidoreductase</keyword>
<comment type="caution">
    <text evidence="5">The sequence shown here is derived from an EMBL/GenBank/DDBJ whole genome shotgun (WGS) entry which is preliminary data.</text>
</comment>
<accession>A0A9P4Q3V7</accession>
<evidence type="ECO:0000259" key="4">
    <source>
        <dbReference type="SMART" id="SM00829"/>
    </source>
</evidence>
<dbReference type="InterPro" id="IPR047122">
    <property type="entry name" value="Trans-enoyl_RdTase-like"/>
</dbReference>
<dbReference type="PANTHER" id="PTHR45348">
    <property type="entry name" value="HYPOTHETICAL OXIDOREDUCTASE (EUROFUNG)"/>
    <property type="match status" value="1"/>
</dbReference>
<dbReference type="PANTHER" id="PTHR45348:SF2">
    <property type="entry name" value="ZINC-TYPE ALCOHOL DEHYDROGENASE-LIKE PROTEIN C2E1P3.01"/>
    <property type="match status" value="1"/>
</dbReference>